<dbReference type="Proteomes" id="UP000054498">
    <property type="component" value="Unassembled WGS sequence"/>
</dbReference>
<feature type="transmembrane region" description="Helical" evidence="11">
    <location>
        <begin position="38"/>
        <end position="61"/>
    </location>
</feature>
<dbReference type="GO" id="GO:0005789">
    <property type="term" value="C:endoplasmic reticulum membrane"/>
    <property type="evidence" value="ECO:0007669"/>
    <property type="project" value="UniProtKB-SubCell"/>
</dbReference>
<evidence type="ECO:0000256" key="10">
    <source>
        <dbReference type="ARBA" id="ARBA00023136"/>
    </source>
</evidence>
<dbReference type="AlphaFoldDB" id="A0A0D2K2W1"/>
<keyword evidence="8 11" id="KW-1133">Transmembrane helix</keyword>
<evidence type="ECO:0000313" key="16">
    <source>
        <dbReference type="Proteomes" id="UP000054498"/>
    </source>
</evidence>
<dbReference type="RefSeq" id="XP_013903892.1">
    <property type="nucleotide sequence ID" value="XM_014048438.1"/>
</dbReference>
<name>A0A0D2K2W1_9CHLO</name>
<reference evidence="15 16" key="1">
    <citation type="journal article" date="2013" name="BMC Genomics">
        <title>Reconstruction of the lipid metabolism for the microalga Monoraphidium neglectum from its genome sequence reveals characteristics suitable for biofuel production.</title>
        <authorList>
            <person name="Bogen C."/>
            <person name="Al-Dilaimi A."/>
            <person name="Albersmeier A."/>
            <person name="Wichmann J."/>
            <person name="Grundmann M."/>
            <person name="Rupp O."/>
            <person name="Lauersen K.J."/>
            <person name="Blifernez-Klassen O."/>
            <person name="Kalinowski J."/>
            <person name="Goesmann A."/>
            <person name="Mussgnug J.H."/>
            <person name="Kruse O."/>
        </authorList>
    </citation>
    <scope>NUCLEOTIDE SEQUENCE [LARGE SCALE GENOMIC DNA]</scope>
    <source>
        <strain evidence="15 16">SAG 48.87</strain>
    </source>
</reference>
<organism evidence="15 16">
    <name type="scientific">Monoraphidium neglectum</name>
    <dbReference type="NCBI Taxonomy" id="145388"/>
    <lineage>
        <taxon>Eukaryota</taxon>
        <taxon>Viridiplantae</taxon>
        <taxon>Chlorophyta</taxon>
        <taxon>core chlorophytes</taxon>
        <taxon>Chlorophyceae</taxon>
        <taxon>CS clade</taxon>
        <taxon>Sphaeropleales</taxon>
        <taxon>Selenastraceae</taxon>
        <taxon>Monoraphidium</taxon>
    </lineage>
</organism>
<dbReference type="InterPro" id="IPR008417">
    <property type="entry name" value="BAP29/BAP31"/>
</dbReference>
<dbReference type="OrthoDB" id="550521at2759"/>
<dbReference type="GO" id="GO:0070973">
    <property type="term" value="P:protein localization to endoplasmic reticulum exit site"/>
    <property type="evidence" value="ECO:0007669"/>
    <property type="project" value="UniProtKB-UniRule"/>
</dbReference>
<comment type="similarity">
    <text evidence="2 11">Belongs to the BCAP29/BCAP31 family.</text>
</comment>
<evidence type="ECO:0000256" key="13">
    <source>
        <dbReference type="SAM" id="SignalP"/>
    </source>
</evidence>
<evidence type="ECO:0000256" key="3">
    <source>
        <dbReference type="ARBA" id="ARBA00022448"/>
    </source>
</evidence>
<comment type="subcellular location">
    <subcellularLocation>
        <location evidence="1 11">Endoplasmic reticulum membrane</location>
        <topology evidence="1 11">Multi-pass membrane protein</topology>
    </subcellularLocation>
</comment>
<sequence>MLALQAVIGLALLLPRAASAPVAKLLTAASGNAAAKSAVLTVAGAVGAMTVSSLIQLYGVMESLKKGSQYGDRALALNVEELRALLALVLGVSNLALLFLSRALAAEQLAADKAKLNLEVLQRQAKGLQAEYTRATSSKAAGGGGDGGGGDEAARLRGQVDALIREKAALQAAADEAAAARRGAQAQVEAMRDQSKGLEREYDRLLAEHDRLRRDYDQATGGRIGGGGKKAE</sequence>
<dbReference type="PANTHER" id="PTHR12701:SF20">
    <property type="entry name" value="ENDOPLASMIC RETICULUM TRANSMEMBRANE PROTEIN"/>
    <property type="match status" value="1"/>
</dbReference>
<accession>A0A0D2K2W1</accession>
<feature type="domain" description="Bap31/Bap29 cytoplasmic coiled-coil" evidence="14">
    <location>
        <begin position="185"/>
        <end position="213"/>
    </location>
</feature>
<evidence type="ECO:0000256" key="11">
    <source>
        <dbReference type="RuleBase" id="RU367026"/>
    </source>
</evidence>
<keyword evidence="9" id="KW-0175">Coiled coil</keyword>
<dbReference type="InterPro" id="IPR041672">
    <property type="entry name" value="Bap31/Bap29_C"/>
</dbReference>
<evidence type="ECO:0000259" key="14">
    <source>
        <dbReference type="Pfam" id="PF18035"/>
    </source>
</evidence>
<feature type="compositionally biased region" description="Gly residues" evidence="12">
    <location>
        <begin position="222"/>
        <end position="232"/>
    </location>
</feature>
<evidence type="ECO:0000256" key="2">
    <source>
        <dbReference type="ARBA" id="ARBA00007956"/>
    </source>
</evidence>
<dbReference type="PANTHER" id="PTHR12701">
    <property type="entry name" value="BCR-ASSOCIATED PROTEIN, BAP"/>
    <property type="match status" value="1"/>
</dbReference>
<dbReference type="EMBL" id="KK100593">
    <property type="protein sequence ID" value="KIZ04873.1"/>
    <property type="molecule type" value="Genomic_DNA"/>
</dbReference>
<evidence type="ECO:0000313" key="15">
    <source>
        <dbReference type="EMBL" id="KIZ04873.1"/>
    </source>
</evidence>
<evidence type="ECO:0000256" key="6">
    <source>
        <dbReference type="ARBA" id="ARBA00022824"/>
    </source>
</evidence>
<feature type="signal peptide" evidence="13">
    <location>
        <begin position="1"/>
        <end position="19"/>
    </location>
</feature>
<dbReference type="Pfam" id="PF18035">
    <property type="entry name" value="Bap31_Bap29_C"/>
    <property type="match status" value="1"/>
</dbReference>
<keyword evidence="13" id="KW-0732">Signal</keyword>
<evidence type="ECO:0000256" key="7">
    <source>
        <dbReference type="ARBA" id="ARBA00022927"/>
    </source>
</evidence>
<dbReference type="STRING" id="145388.A0A0D2K2W1"/>
<dbReference type="GeneID" id="25735967"/>
<proteinExistence type="inferred from homology"/>
<evidence type="ECO:0000256" key="12">
    <source>
        <dbReference type="SAM" id="MobiDB-lite"/>
    </source>
</evidence>
<evidence type="ECO:0000256" key="4">
    <source>
        <dbReference type="ARBA" id="ARBA00022692"/>
    </source>
</evidence>
<dbReference type="FunFam" id="1.20.5.110:FF:000011">
    <property type="entry name" value="B-cell receptor-associated protein 29"/>
    <property type="match status" value="1"/>
</dbReference>
<evidence type="ECO:0000256" key="8">
    <source>
        <dbReference type="ARBA" id="ARBA00022989"/>
    </source>
</evidence>
<feature type="transmembrane region" description="Helical" evidence="11">
    <location>
        <begin position="82"/>
        <end position="100"/>
    </location>
</feature>
<dbReference type="KEGG" id="mng:MNEG_3089"/>
<feature type="compositionally biased region" description="Gly residues" evidence="12">
    <location>
        <begin position="141"/>
        <end position="151"/>
    </location>
</feature>
<comment type="function">
    <text evidence="11">May play a role in anterograde transport of membrane proteins from the endoplasmic reticulum to the Golgi.</text>
</comment>
<evidence type="ECO:0000256" key="9">
    <source>
        <dbReference type="ARBA" id="ARBA00023054"/>
    </source>
</evidence>
<keyword evidence="3 11" id="KW-0813">Transport</keyword>
<evidence type="ECO:0000256" key="1">
    <source>
        <dbReference type="ARBA" id="ARBA00004477"/>
    </source>
</evidence>
<dbReference type="Gene3D" id="1.20.5.110">
    <property type="match status" value="1"/>
</dbReference>
<feature type="region of interest" description="Disordered" evidence="12">
    <location>
        <begin position="132"/>
        <end position="152"/>
    </location>
</feature>
<keyword evidence="11" id="KW-0931">ER-Golgi transport</keyword>
<feature type="chain" id="PRO_5002245384" description="Endoplasmic reticulum transmembrane protein" evidence="13">
    <location>
        <begin position="20"/>
        <end position="232"/>
    </location>
</feature>
<gene>
    <name evidence="15" type="ORF">MNEG_3089</name>
</gene>
<dbReference type="GO" id="GO:0006886">
    <property type="term" value="P:intracellular protein transport"/>
    <property type="evidence" value="ECO:0007669"/>
    <property type="project" value="UniProtKB-UniRule"/>
</dbReference>
<keyword evidence="5" id="KW-0053">Apoptosis</keyword>
<protein>
    <recommendedName>
        <fullName evidence="11">Endoplasmic reticulum transmembrane protein</fullName>
    </recommendedName>
</protein>
<keyword evidence="4 11" id="KW-0812">Transmembrane</keyword>
<dbReference type="GO" id="GO:0006888">
    <property type="term" value="P:endoplasmic reticulum to Golgi vesicle-mediated transport"/>
    <property type="evidence" value="ECO:0007669"/>
    <property type="project" value="UniProtKB-UniRule"/>
</dbReference>
<keyword evidence="10 11" id="KW-0472">Membrane</keyword>
<keyword evidence="16" id="KW-1185">Reference proteome</keyword>
<keyword evidence="6 11" id="KW-0256">Endoplasmic reticulum</keyword>
<keyword evidence="7 11" id="KW-0653">Protein transport</keyword>
<evidence type="ECO:0000256" key="5">
    <source>
        <dbReference type="ARBA" id="ARBA00022703"/>
    </source>
</evidence>
<feature type="region of interest" description="Disordered" evidence="12">
    <location>
        <begin position="209"/>
        <end position="232"/>
    </location>
</feature>
<comment type="caution">
    <text evidence="11">Lacks conserved residue(s) required for the propagation of feature annotation.</text>
</comment>